<dbReference type="AlphaFoldDB" id="A0A1V9XWA2"/>
<dbReference type="PANTHER" id="PTHR20991">
    <property type="entry name" value="PARATHYROID HORMONE-RESPONSIVE B1 GENE"/>
    <property type="match status" value="1"/>
</dbReference>
<dbReference type="OrthoDB" id="10262646at2759"/>
<feature type="compositionally biased region" description="Acidic residues" evidence="1">
    <location>
        <begin position="450"/>
        <end position="462"/>
    </location>
</feature>
<dbReference type="InterPro" id="IPR026511">
    <property type="entry name" value="PTHB1"/>
</dbReference>
<dbReference type="GO" id="GO:0034464">
    <property type="term" value="C:BBSome"/>
    <property type="evidence" value="ECO:0007669"/>
    <property type="project" value="InterPro"/>
</dbReference>
<keyword evidence="5" id="KW-1185">Reference proteome</keyword>
<evidence type="ECO:0000313" key="5">
    <source>
        <dbReference type="Proteomes" id="UP000192247"/>
    </source>
</evidence>
<dbReference type="Pfam" id="PF23337">
    <property type="entry name" value="PTHB1_pf"/>
    <property type="match status" value="1"/>
</dbReference>
<feature type="region of interest" description="Disordered" evidence="1">
    <location>
        <begin position="446"/>
        <end position="512"/>
    </location>
</feature>
<name>A0A1V9XWA2_9ACAR</name>
<comment type="caution">
    <text evidence="4">The sequence shown here is derived from an EMBL/GenBank/DDBJ whole genome shotgun (WGS) entry which is preliminary data.</text>
</comment>
<accession>A0A1V9XWA2</accession>
<protein>
    <submittedName>
        <fullName evidence="4">Protein PTHB1-like</fullName>
    </submittedName>
</protein>
<feature type="domain" description="PTHB1 hairpin" evidence="3">
    <location>
        <begin position="266"/>
        <end position="364"/>
    </location>
</feature>
<proteinExistence type="predicted"/>
<dbReference type="STRING" id="418985.A0A1V9XWA2"/>
<dbReference type="EMBL" id="MNPL01003063">
    <property type="protein sequence ID" value="OQR77776.1"/>
    <property type="molecule type" value="Genomic_DNA"/>
</dbReference>
<evidence type="ECO:0000256" key="1">
    <source>
        <dbReference type="SAM" id="MobiDB-lite"/>
    </source>
</evidence>
<dbReference type="GO" id="GO:0016020">
    <property type="term" value="C:membrane"/>
    <property type="evidence" value="ECO:0007669"/>
    <property type="project" value="TreeGrafter"/>
</dbReference>
<evidence type="ECO:0000259" key="3">
    <source>
        <dbReference type="Pfam" id="PF23338"/>
    </source>
</evidence>
<reference evidence="4 5" key="1">
    <citation type="journal article" date="2017" name="Gigascience">
        <title>Draft genome of the honey bee ectoparasitic mite, Tropilaelaps mercedesae, is shaped by the parasitic life history.</title>
        <authorList>
            <person name="Dong X."/>
            <person name="Armstrong S.D."/>
            <person name="Xia D."/>
            <person name="Makepeace B.L."/>
            <person name="Darby A.C."/>
            <person name="Kadowaki T."/>
        </authorList>
    </citation>
    <scope>NUCLEOTIDE SEQUENCE [LARGE SCALE GENOMIC DNA]</scope>
    <source>
        <strain evidence="4">Wuxi-XJTLU</strain>
    </source>
</reference>
<dbReference type="PANTHER" id="PTHR20991:SF0">
    <property type="entry name" value="PROTEIN PTHB1"/>
    <property type="match status" value="1"/>
</dbReference>
<dbReference type="GO" id="GO:0060271">
    <property type="term" value="P:cilium assembly"/>
    <property type="evidence" value="ECO:0007669"/>
    <property type="project" value="TreeGrafter"/>
</dbReference>
<dbReference type="Pfam" id="PF23338">
    <property type="entry name" value="PTHB1_hp"/>
    <property type="match status" value="1"/>
</dbReference>
<gene>
    <name evidence="4" type="ORF">BIW11_00394</name>
</gene>
<evidence type="ECO:0000313" key="4">
    <source>
        <dbReference type="EMBL" id="OQR77776.1"/>
    </source>
</evidence>
<feature type="non-terminal residue" evidence="4">
    <location>
        <position position="1"/>
    </location>
</feature>
<sequence>GSIILLGENSIVRLCYLGTSPSLFVAAPPERRELPQDPNELKKLQAIASGALKVDETLSGPLQLILALGGLQMQQGLPNQTVQITVEPPANCAALEARVLVVPGSAFTATPVEFNLTACGAKTLLETSITLRKGFTPVDLCLKVTVVYRHQKLGIKAAHASMDLPLELVARCQPNPSKTAKYKVTVESSLTALGPHDLFPSLVRDSSVNEIEFEYFGGNRVGFFVAGNKYRIQGDTYSSLALILGECVKRIRKAQPEANLRTKPPTLDDYLQAIANHIQSVLALDDTEKRMEQLAGQYRAVEKRLLAKTKDKTPSPFNNLDKLLEMTHHDLLRTSDEGVRVQSSLPLTASSLNASSALAAHQLELSGRIQTKDRQIIENLLYCQEEDPFSEFWEEHTTTALCSLMKQLKIGRGLHESSGLQALLAVLWDNQLNDEQLEASKRALDKVREEEENDPGDQEPAEFDNSVQEQDHAAEREQEDVDNYIGTDGELSVDHDHSKNNDSANDDDDDGW</sequence>
<dbReference type="InParanoid" id="A0A1V9XWA2"/>
<organism evidence="4 5">
    <name type="scientific">Tropilaelaps mercedesae</name>
    <dbReference type="NCBI Taxonomy" id="418985"/>
    <lineage>
        <taxon>Eukaryota</taxon>
        <taxon>Metazoa</taxon>
        <taxon>Ecdysozoa</taxon>
        <taxon>Arthropoda</taxon>
        <taxon>Chelicerata</taxon>
        <taxon>Arachnida</taxon>
        <taxon>Acari</taxon>
        <taxon>Parasitiformes</taxon>
        <taxon>Mesostigmata</taxon>
        <taxon>Gamasina</taxon>
        <taxon>Dermanyssoidea</taxon>
        <taxon>Laelapidae</taxon>
        <taxon>Tropilaelaps</taxon>
    </lineage>
</organism>
<evidence type="ECO:0000259" key="2">
    <source>
        <dbReference type="Pfam" id="PF23337"/>
    </source>
</evidence>
<dbReference type="InterPro" id="IPR055363">
    <property type="entry name" value="PTHB1_hp_dom"/>
</dbReference>
<dbReference type="Proteomes" id="UP000192247">
    <property type="component" value="Unassembled WGS sequence"/>
</dbReference>
<dbReference type="InterPro" id="IPR055362">
    <property type="entry name" value="PTHB1_pf_dom"/>
</dbReference>
<feature type="domain" description="PTHB1 platform" evidence="2">
    <location>
        <begin position="165"/>
        <end position="255"/>
    </location>
</feature>